<dbReference type="SMART" id="SM00028">
    <property type="entry name" value="TPR"/>
    <property type="match status" value="4"/>
</dbReference>
<comment type="caution">
    <text evidence="11">The sequence shown here is derived from an EMBL/GenBank/DDBJ whole genome shotgun (WGS) entry which is preliminary data.</text>
</comment>
<dbReference type="OrthoDB" id="9767435at2"/>
<keyword evidence="8" id="KW-0802">TPR repeat</keyword>
<proteinExistence type="predicted"/>
<dbReference type="Proteomes" id="UP000315145">
    <property type="component" value="Unassembled WGS sequence"/>
</dbReference>
<feature type="transmembrane region" description="Helical" evidence="9">
    <location>
        <begin position="400"/>
        <end position="420"/>
    </location>
</feature>
<dbReference type="Proteomes" id="UP000322315">
    <property type="component" value="Unassembled WGS sequence"/>
</dbReference>
<dbReference type="SUPFAM" id="SSF48452">
    <property type="entry name" value="TPR-like"/>
    <property type="match status" value="2"/>
</dbReference>
<keyword evidence="9" id="KW-0472">Membrane</keyword>
<keyword evidence="5" id="KW-0547">Nucleotide-binding</keyword>
<feature type="repeat" description="TPR" evidence="8">
    <location>
        <begin position="206"/>
        <end position="239"/>
    </location>
</feature>
<evidence type="ECO:0000256" key="9">
    <source>
        <dbReference type="SAM" id="Phobius"/>
    </source>
</evidence>
<dbReference type="PANTHER" id="PTHR41523">
    <property type="entry name" value="TWO-COMPONENT SYSTEM SENSOR PROTEIN"/>
    <property type="match status" value="1"/>
</dbReference>
<organism evidence="11 14">
    <name type="scientific">Algibacter amylolyticus</name>
    <dbReference type="NCBI Taxonomy" id="1608400"/>
    <lineage>
        <taxon>Bacteria</taxon>
        <taxon>Pseudomonadati</taxon>
        <taxon>Bacteroidota</taxon>
        <taxon>Flavobacteriia</taxon>
        <taxon>Flavobacteriales</taxon>
        <taxon>Flavobacteriaceae</taxon>
        <taxon>Algibacter</taxon>
    </lineage>
</organism>
<reference evidence="12 13" key="2">
    <citation type="submission" date="2019-07" db="EMBL/GenBank/DDBJ databases">
        <title>Algibacter marinivivus sp. nov., isolated from the surface of a marine red alga.</title>
        <authorList>
            <person name="Zhong X."/>
            <person name="Xu W."/>
            <person name="Zhang Y."/>
            <person name="Zhang Q."/>
            <person name="Du Z."/>
        </authorList>
    </citation>
    <scope>NUCLEOTIDE SEQUENCE [LARGE SCALE GENOMIC DNA]</scope>
    <source>
        <strain evidence="12 13">RU-4-M-4</strain>
    </source>
</reference>
<evidence type="ECO:0000256" key="4">
    <source>
        <dbReference type="ARBA" id="ARBA00022679"/>
    </source>
</evidence>
<feature type="repeat" description="TPR" evidence="8">
    <location>
        <begin position="246"/>
        <end position="279"/>
    </location>
</feature>
<evidence type="ECO:0000256" key="1">
    <source>
        <dbReference type="ARBA" id="ARBA00000085"/>
    </source>
</evidence>
<feature type="domain" description="Histidine kinase" evidence="10">
    <location>
        <begin position="449"/>
        <end position="642"/>
    </location>
</feature>
<evidence type="ECO:0000313" key="11">
    <source>
        <dbReference type="EMBL" id="KAA5827738.1"/>
    </source>
</evidence>
<protein>
    <recommendedName>
        <fullName evidence="2">histidine kinase</fullName>
        <ecNumber evidence="2">2.7.13.3</ecNumber>
    </recommendedName>
</protein>
<dbReference type="RefSeq" id="WP_144115081.1">
    <property type="nucleotide sequence ID" value="NZ_JACHGE010000001.1"/>
</dbReference>
<dbReference type="SMART" id="SM00387">
    <property type="entry name" value="HATPase_c"/>
    <property type="match status" value="1"/>
</dbReference>
<gene>
    <name evidence="11" type="ORF">F2B50_02560</name>
    <name evidence="12" type="ORF">FPF71_02560</name>
</gene>
<dbReference type="PANTHER" id="PTHR41523:SF8">
    <property type="entry name" value="ETHYLENE RESPONSE SENSOR PROTEIN"/>
    <property type="match status" value="1"/>
</dbReference>
<dbReference type="InterPro" id="IPR011990">
    <property type="entry name" value="TPR-like_helical_dom_sf"/>
</dbReference>
<comment type="catalytic activity">
    <reaction evidence="1">
        <text>ATP + protein L-histidine = ADP + protein N-phospho-L-histidine.</text>
        <dbReference type="EC" id="2.7.13.3"/>
    </reaction>
</comment>
<dbReference type="PROSITE" id="PS50005">
    <property type="entry name" value="TPR"/>
    <property type="match status" value="4"/>
</dbReference>
<dbReference type="SUPFAM" id="SSF55874">
    <property type="entry name" value="ATPase domain of HSP90 chaperone/DNA topoisomerase II/histidine kinase"/>
    <property type="match status" value="1"/>
</dbReference>
<sequence>MKKSAILLIIVSLIIQLGYSQNIRKNDSLKELLVTINPDSVVLKSKVYGELIWSYASTRIKLDSARMYTDAYKEFATKNNFEKGIALTNFYYGVINRFEGNYKEGIEHLDQFVDYARKNKDSSQICNGLFQISTIQSNMGNYSESLATNYQLLKIYQSKKDKSSVATHLQMIGNLLRKIGKTNEAIAVYHEAIEIEKELDDKMGLALNYASLGNTYGERKEYDQSEKYYSKALDFAKESNNLSGITYINENLGNLFFEKGEFKKALPYYLEVLNVRESRPSKGELATSLYTVGKTNVSLGQYEKAEEYLLKSLAIAKEIDSKPILLGVYDHLVKLNHKRNNFKEAFNYQSAHMVIIDSIKGKDRINQMLELNTKYETEKKDSELKLLKIEGEKIAQRNQLYLLLALSGLIIAALVGFFGYKNRQQTIKLAKQKKILELTLDDKNTLLKEVHHRVKNSFQIVSSLLYLQSENMVDKEAKIAIKEAENRVRSMVLVHQKLYNKEEIVGIDTKEYITDLVKDIFDSHQIQNKSISYELDIEPLILDVETTTPMGLILNELIINILKHAFKEVTDASKLNIHFSKVKDELILKVMDNGKGFEGEIENTSFGITLMKALSKKLKATLSYTSNYGQGTVVILNIKKFHLMS</sequence>
<feature type="repeat" description="TPR" evidence="8">
    <location>
        <begin position="166"/>
        <end position="199"/>
    </location>
</feature>
<dbReference type="AlphaFoldDB" id="A0A5M7BH34"/>
<name>A0A5M7BH34_9FLAO</name>
<dbReference type="EMBL" id="VWRS01000001">
    <property type="protein sequence ID" value="KAA5827738.1"/>
    <property type="molecule type" value="Genomic_DNA"/>
</dbReference>
<reference evidence="11" key="3">
    <citation type="submission" date="2019-09" db="EMBL/GenBank/DDBJ databases">
        <authorList>
            <person name="Zhang D.-C."/>
        </authorList>
    </citation>
    <scope>NUCLEOTIDE SEQUENCE</scope>
    <source>
        <strain evidence="11">RU-4-M-4</strain>
    </source>
</reference>
<evidence type="ECO:0000313" key="12">
    <source>
        <dbReference type="EMBL" id="TSJ81983.1"/>
    </source>
</evidence>
<keyword evidence="13" id="KW-1185">Reference proteome</keyword>
<keyword evidence="7" id="KW-0067">ATP-binding</keyword>
<dbReference type="EMBL" id="VMBF01000001">
    <property type="protein sequence ID" value="TSJ81983.1"/>
    <property type="molecule type" value="Genomic_DNA"/>
</dbReference>
<dbReference type="EC" id="2.7.13.3" evidence="2"/>
<dbReference type="InterPro" id="IPR019734">
    <property type="entry name" value="TPR_rpt"/>
</dbReference>
<keyword evidence="9" id="KW-1133">Transmembrane helix</keyword>
<dbReference type="Pfam" id="PF02518">
    <property type="entry name" value="HATPase_c"/>
    <property type="match status" value="1"/>
</dbReference>
<dbReference type="Gene3D" id="3.30.450.20">
    <property type="entry name" value="PAS domain"/>
    <property type="match status" value="1"/>
</dbReference>
<feature type="repeat" description="TPR" evidence="8">
    <location>
        <begin position="286"/>
        <end position="319"/>
    </location>
</feature>
<dbReference type="Pfam" id="PF07568">
    <property type="entry name" value="HisKA_2"/>
    <property type="match status" value="1"/>
</dbReference>
<dbReference type="GO" id="GO:0004673">
    <property type="term" value="F:protein histidine kinase activity"/>
    <property type="evidence" value="ECO:0007669"/>
    <property type="project" value="UniProtKB-EC"/>
</dbReference>
<evidence type="ECO:0000256" key="6">
    <source>
        <dbReference type="ARBA" id="ARBA00022777"/>
    </source>
</evidence>
<evidence type="ECO:0000256" key="8">
    <source>
        <dbReference type="PROSITE-ProRule" id="PRU00339"/>
    </source>
</evidence>
<dbReference type="Gene3D" id="1.25.40.10">
    <property type="entry name" value="Tetratricopeptide repeat domain"/>
    <property type="match status" value="1"/>
</dbReference>
<dbReference type="Pfam" id="PF13424">
    <property type="entry name" value="TPR_12"/>
    <property type="match status" value="2"/>
</dbReference>
<evidence type="ECO:0000256" key="7">
    <source>
        <dbReference type="ARBA" id="ARBA00022840"/>
    </source>
</evidence>
<dbReference type="InterPro" id="IPR003594">
    <property type="entry name" value="HATPase_dom"/>
</dbReference>
<keyword evidence="4" id="KW-0808">Transferase</keyword>
<evidence type="ECO:0000256" key="5">
    <source>
        <dbReference type="ARBA" id="ARBA00022741"/>
    </source>
</evidence>
<evidence type="ECO:0000313" key="13">
    <source>
        <dbReference type="Proteomes" id="UP000315145"/>
    </source>
</evidence>
<evidence type="ECO:0000256" key="2">
    <source>
        <dbReference type="ARBA" id="ARBA00012438"/>
    </source>
</evidence>
<dbReference type="InterPro" id="IPR036890">
    <property type="entry name" value="HATPase_C_sf"/>
</dbReference>
<evidence type="ECO:0000259" key="10">
    <source>
        <dbReference type="PROSITE" id="PS50109"/>
    </source>
</evidence>
<evidence type="ECO:0000313" key="14">
    <source>
        <dbReference type="Proteomes" id="UP000322315"/>
    </source>
</evidence>
<dbReference type="InterPro" id="IPR005467">
    <property type="entry name" value="His_kinase_dom"/>
</dbReference>
<dbReference type="PROSITE" id="PS50109">
    <property type="entry name" value="HIS_KIN"/>
    <property type="match status" value="1"/>
</dbReference>
<keyword evidence="3" id="KW-0597">Phosphoprotein</keyword>
<keyword evidence="9" id="KW-0812">Transmembrane</keyword>
<keyword evidence="6" id="KW-0418">Kinase</keyword>
<dbReference type="Gene3D" id="3.30.565.10">
    <property type="entry name" value="Histidine kinase-like ATPase, C-terminal domain"/>
    <property type="match status" value="1"/>
</dbReference>
<dbReference type="InterPro" id="IPR011495">
    <property type="entry name" value="Sig_transdc_His_kin_sub2_dim/P"/>
</dbReference>
<reference evidence="11 14" key="1">
    <citation type="journal article" date="2015" name="Int. J. Syst. Evol. Microbiol.">
        <title>Algibacter amylolyticus sp. nov., isolated from intertidal sediment.</title>
        <authorList>
            <person name="Zhang D.C."/>
            <person name="Wu J."/>
            <person name="Neuner K."/>
            <person name="Yao J."/>
            <person name="Margesin R."/>
        </authorList>
    </citation>
    <scope>NUCLEOTIDE SEQUENCE [LARGE SCALE GENOMIC DNA]</scope>
    <source>
        <strain evidence="11 14">RU-4-M-4</strain>
    </source>
</reference>
<accession>A0A5M7BH34</accession>
<evidence type="ECO:0000256" key="3">
    <source>
        <dbReference type="ARBA" id="ARBA00022553"/>
    </source>
</evidence>
<dbReference type="GO" id="GO:0005524">
    <property type="term" value="F:ATP binding"/>
    <property type="evidence" value="ECO:0007669"/>
    <property type="project" value="UniProtKB-KW"/>
</dbReference>